<keyword evidence="7 9" id="KW-0408">Iron</keyword>
<comment type="subunit">
    <text evidence="9">Monomer.</text>
</comment>
<evidence type="ECO:0000313" key="10">
    <source>
        <dbReference type="EMBL" id="QQD23299.1"/>
    </source>
</evidence>
<feature type="binding site" evidence="9">
    <location>
        <position position="141"/>
    </location>
    <ligand>
        <name>Ni(2+)</name>
        <dbReference type="ChEBI" id="CHEBI:49786"/>
    </ligand>
</feature>
<comment type="catalytic activity">
    <reaction evidence="1 9">
        <text>1,2-dihydroxy-5-(methylsulfanyl)pent-1-en-3-one + O2 = 4-methylsulfanyl-2-oxobutanoate + formate + 2 H(+)</text>
        <dbReference type="Rhea" id="RHEA:24504"/>
        <dbReference type="ChEBI" id="CHEBI:15378"/>
        <dbReference type="ChEBI" id="CHEBI:15379"/>
        <dbReference type="ChEBI" id="CHEBI:15740"/>
        <dbReference type="ChEBI" id="CHEBI:16723"/>
        <dbReference type="ChEBI" id="CHEBI:49252"/>
        <dbReference type="EC" id="1.13.11.54"/>
    </reaction>
</comment>
<organism evidence="10 11">
    <name type="scientific">Venatoribacter cucullus</name>
    <dbReference type="NCBI Taxonomy" id="2661630"/>
    <lineage>
        <taxon>Bacteria</taxon>
        <taxon>Pseudomonadati</taxon>
        <taxon>Pseudomonadota</taxon>
        <taxon>Gammaproteobacteria</taxon>
        <taxon>Oceanospirillales</taxon>
        <taxon>Oceanospirillaceae</taxon>
        <taxon>Venatoribacter</taxon>
    </lineage>
</organism>
<dbReference type="PANTHER" id="PTHR23418:SF0">
    <property type="entry name" value="ACIREDUCTONE DIOXYGENASE"/>
    <property type="match status" value="1"/>
</dbReference>
<evidence type="ECO:0000256" key="7">
    <source>
        <dbReference type="ARBA" id="ARBA00023004"/>
    </source>
</evidence>
<evidence type="ECO:0000256" key="1">
    <source>
        <dbReference type="ARBA" id="ARBA00000428"/>
    </source>
</evidence>
<feature type="binding site" evidence="9">
    <location>
        <position position="99"/>
    </location>
    <ligand>
        <name>Ni(2+)</name>
        <dbReference type="ChEBI" id="CHEBI:49786"/>
    </ligand>
</feature>
<evidence type="ECO:0000256" key="8">
    <source>
        <dbReference type="ARBA" id="ARBA00023167"/>
    </source>
</evidence>
<feature type="binding site" evidence="9">
    <location>
        <position position="97"/>
    </location>
    <ligand>
        <name>Ni(2+)</name>
        <dbReference type="ChEBI" id="CHEBI:49786"/>
    </ligand>
</feature>
<evidence type="ECO:0000256" key="3">
    <source>
        <dbReference type="ARBA" id="ARBA00022605"/>
    </source>
</evidence>
<dbReference type="GO" id="GO:0010308">
    <property type="term" value="F:acireductone dioxygenase (Ni2+-requiring) activity"/>
    <property type="evidence" value="ECO:0007669"/>
    <property type="project" value="UniProtKB-UniRule"/>
</dbReference>
<keyword evidence="6 9" id="KW-0560">Oxidoreductase</keyword>
<dbReference type="InterPro" id="IPR004313">
    <property type="entry name" value="ARD"/>
</dbReference>
<comment type="cofactor">
    <cofactor evidence="9">
        <name>Ni(2+)</name>
        <dbReference type="ChEBI" id="CHEBI:49786"/>
    </cofactor>
    <text evidence="9">Binds 1 nickel ion per monomer.</text>
</comment>
<feature type="site" description="May play a role in metal incorporation in vivo" evidence="9">
    <location>
        <position position="96"/>
    </location>
</feature>
<dbReference type="RefSeq" id="WP_228345823.1">
    <property type="nucleotide sequence ID" value="NZ_CP046056.1"/>
</dbReference>
<dbReference type="InterPro" id="IPR023956">
    <property type="entry name" value="ARD_bac"/>
</dbReference>
<comment type="function">
    <text evidence="9">Catalyzes 2 different reactions between oxygene and the acireductone 1,2-dihydroxy-3-keto-5-methylthiopentene (DHK-MTPene) depending upon the metal bound in the active site. Fe-containing acireductone dioxygenase (Fe-ARD) produces formate and 2-keto-4-methylthiobutyrate (KMTB), the alpha-ketoacid precursor of methionine in the methionine recycle pathway. Ni-containing acireductone dioxygenase (Ni-ARD) produces methylthiopropionate, carbon monoxide and formate, and does not lie on the methionine recycle pathway.</text>
</comment>
<evidence type="ECO:0000256" key="5">
    <source>
        <dbReference type="ARBA" id="ARBA00022964"/>
    </source>
</evidence>
<comment type="cofactor">
    <cofactor evidence="9">
        <name>Fe(2+)</name>
        <dbReference type="ChEBI" id="CHEBI:29033"/>
    </cofactor>
    <text evidence="9">Binds 1 Fe(2+) cation per monomer.</text>
</comment>
<keyword evidence="11" id="KW-1185">Reference proteome</keyword>
<dbReference type="Proteomes" id="UP000596074">
    <property type="component" value="Chromosome"/>
</dbReference>
<feature type="binding site" evidence="9">
    <location>
        <position position="103"/>
    </location>
    <ligand>
        <name>Fe(2+)</name>
        <dbReference type="ChEBI" id="CHEBI:29033"/>
    </ligand>
</feature>
<dbReference type="GO" id="GO:0010309">
    <property type="term" value="F:acireductone dioxygenase [iron(II)-requiring] activity"/>
    <property type="evidence" value="ECO:0007669"/>
    <property type="project" value="UniProtKB-UniRule"/>
</dbReference>
<comment type="similarity">
    <text evidence="9">Belongs to the acireductone dioxygenase (ARD) family.</text>
</comment>
<dbReference type="EC" id="1.13.11.53" evidence="9"/>
<dbReference type="EC" id="1.13.11.54" evidence="9"/>
<dbReference type="KEGG" id="vcw:GJQ55_01880"/>
<evidence type="ECO:0000256" key="2">
    <source>
        <dbReference type="ARBA" id="ARBA00022596"/>
    </source>
</evidence>
<dbReference type="GO" id="GO:0005506">
    <property type="term" value="F:iron ion binding"/>
    <property type="evidence" value="ECO:0007669"/>
    <property type="project" value="UniProtKB-UniRule"/>
</dbReference>
<reference evidence="10 11" key="1">
    <citation type="submission" date="2019-11" db="EMBL/GenBank/DDBJ databases">
        <title>Venatorbacter sp. nov. a predator of Campylobacter and other Gram-negative bacteria.</title>
        <authorList>
            <person name="Saeedi A."/>
            <person name="Cummings N.J."/>
            <person name="Connerton I.F."/>
            <person name="Connerton P.L."/>
        </authorList>
    </citation>
    <scope>NUCLEOTIDE SEQUENCE [LARGE SCALE GENOMIC DNA]</scope>
    <source>
        <strain evidence="10">XL5</strain>
    </source>
</reference>
<keyword evidence="4 9" id="KW-0479">Metal-binding</keyword>
<evidence type="ECO:0000313" key="11">
    <source>
        <dbReference type="Proteomes" id="UP000596074"/>
    </source>
</evidence>
<protein>
    <recommendedName>
        <fullName evidence="9">Acireductone dioxygenase</fullName>
    </recommendedName>
    <alternativeName>
        <fullName evidence="9">1,2-dihydroxy-3-keto-5-methylthiopentene dioxygenase</fullName>
        <shortName evidence="9">DHK-MTPene dioxygenase</shortName>
    </alternativeName>
    <alternativeName>
        <fullName evidence="9">Acireductone dioxygenase (Fe(2+)-requiring)</fullName>
        <shortName evidence="9">ARD'</shortName>
        <shortName evidence="9">Fe-ARD</shortName>
        <ecNumber evidence="9">1.13.11.54</ecNumber>
    </alternativeName>
    <alternativeName>
        <fullName evidence="9">Acireductone dioxygenase (Ni(2+)-requiring)</fullName>
        <shortName evidence="9">ARD</shortName>
        <shortName evidence="9">Ni-ARD</shortName>
        <ecNumber evidence="9">1.13.11.53</ecNumber>
    </alternativeName>
</protein>
<dbReference type="AlphaFoldDB" id="A0A9X7V0D5"/>
<comment type="catalytic activity">
    <reaction evidence="9">
        <text>1,2-dihydroxy-5-(methylsulfanyl)pent-1-en-3-one + O2 = 3-(methylsulfanyl)propanoate + CO + formate + 2 H(+)</text>
        <dbReference type="Rhea" id="RHEA:14161"/>
        <dbReference type="ChEBI" id="CHEBI:15378"/>
        <dbReference type="ChEBI" id="CHEBI:15379"/>
        <dbReference type="ChEBI" id="CHEBI:15740"/>
        <dbReference type="ChEBI" id="CHEBI:17245"/>
        <dbReference type="ChEBI" id="CHEBI:49016"/>
        <dbReference type="ChEBI" id="CHEBI:49252"/>
        <dbReference type="EC" id="1.13.11.53"/>
    </reaction>
</comment>
<sequence>MSAIRIYNDSDTTNLLFGSDNNLSIHNKLGEIGVRFEQWQTAASIAPGAAAEDVLAAYRTDIDRLIAEQGYQSMDVISLDASHPQKAELRQKFLSEHTHSEDEVRFFVAGEGLFTLHVDNKIYEVLCQQGDLISVPANTPHWFDMGPNPGFVAIRLFNNPDGWVANFTGSDIAERFNRLEN</sequence>
<feature type="binding site" evidence="9">
    <location>
        <position position="99"/>
    </location>
    <ligand>
        <name>Fe(2+)</name>
        <dbReference type="ChEBI" id="CHEBI:29033"/>
    </ligand>
</feature>
<proteinExistence type="inferred from homology"/>
<keyword evidence="8 9" id="KW-0486">Methionine biosynthesis</keyword>
<dbReference type="GO" id="GO:0016151">
    <property type="term" value="F:nickel cation binding"/>
    <property type="evidence" value="ECO:0007669"/>
    <property type="project" value="UniProtKB-UniRule"/>
</dbReference>
<evidence type="ECO:0000256" key="9">
    <source>
        <dbReference type="HAMAP-Rule" id="MF_01682"/>
    </source>
</evidence>
<feature type="binding site" evidence="9">
    <location>
        <position position="97"/>
    </location>
    <ligand>
        <name>Fe(2+)</name>
        <dbReference type="ChEBI" id="CHEBI:29033"/>
    </ligand>
</feature>
<accession>A0A9X7V0D5</accession>
<feature type="binding site" evidence="9">
    <location>
        <position position="103"/>
    </location>
    <ligand>
        <name>Ni(2+)</name>
        <dbReference type="ChEBI" id="CHEBI:49786"/>
    </ligand>
</feature>
<evidence type="ECO:0000256" key="6">
    <source>
        <dbReference type="ARBA" id="ARBA00023002"/>
    </source>
</evidence>
<feature type="site" description="May play a role in transmitting local conformational changes" evidence="9">
    <location>
        <position position="102"/>
    </location>
</feature>
<dbReference type="InterPro" id="IPR014710">
    <property type="entry name" value="RmlC-like_jellyroll"/>
</dbReference>
<dbReference type="EMBL" id="CP046056">
    <property type="protein sequence ID" value="QQD23299.1"/>
    <property type="molecule type" value="Genomic_DNA"/>
</dbReference>
<dbReference type="PANTHER" id="PTHR23418">
    <property type="entry name" value="ACIREDUCTONE DIOXYGENASE"/>
    <property type="match status" value="1"/>
</dbReference>
<keyword evidence="2 9" id="KW-0533">Nickel</keyword>
<dbReference type="InterPro" id="IPR011051">
    <property type="entry name" value="RmlC_Cupin_sf"/>
</dbReference>
<dbReference type="Gene3D" id="2.60.120.10">
    <property type="entry name" value="Jelly Rolls"/>
    <property type="match status" value="1"/>
</dbReference>
<evidence type="ECO:0000256" key="4">
    <source>
        <dbReference type="ARBA" id="ARBA00022723"/>
    </source>
</evidence>
<keyword evidence="5 9" id="KW-0223">Dioxygenase</keyword>
<feature type="site" description="Important to generate the dianion" evidence="9">
    <location>
        <position position="105"/>
    </location>
</feature>
<dbReference type="GO" id="GO:0019284">
    <property type="term" value="P:L-methionine salvage from S-adenosylmethionine"/>
    <property type="evidence" value="ECO:0007669"/>
    <property type="project" value="InterPro"/>
</dbReference>
<feature type="binding site" evidence="9">
    <location>
        <position position="141"/>
    </location>
    <ligand>
        <name>Fe(2+)</name>
        <dbReference type="ChEBI" id="CHEBI:29033"/>
    </ligand>
</feature>
<dbReference type="SUPFAM" id="SSF51182">
    <property type="entry name" value="RmlC-like cupins"/>
    <property type="match status" value="1"/>
</dbReference>
<dbReference type="CDD" id="cd02232">
    <property type="entry name" value="cupin_ARD"/>
    <property type="match status" value="1"/>
</dbReference>
<keyword evidence="3 9" id="KW-0028">Amino-acid biosynthesis</keyword>
<comment type="pathway">
    <text evidence="9">Amino-acid biosynthesis; L-methionine biosynthesis via salvage pathway; L-methionine from S-methyl-5-thio-alpha-D-ribose 1-phosphate: step 5/6.</text>
</comment>
<name>A0A9X7V0D5_9GAMM</name>
<gene>
    <name evidence="9" type="primary">mtnD</name>
    <name evidence="10" type="ORF">GJQ55_01880</name>
</gene>
<dbReference type="Pfam" id="PF03079">
    <property type="entry name" value="ARD"/>
    <property type="match status" value="1"/>
</dbReference>
<dbReference type="HAMAP" id="MF_01682">
    <property type="entry name" value="Salvage_MtnD"/>
    <property type="match status" value="1"/>
</dbReference>
<dbReference type="GO" id="GO:0019509">
    <property type="term" value="P:L-methionine salvage from methylthioadenosine"/>
    <property type="evidence" value="ECO:0007669"/>
    <property type="project" value="UniProtKB-UniRule"/>
</dbReference>